<evidence type="ECO:0000313" key="3">
    <source>
        <dbReference type="EMBL" id="MEJ5978644.1"/>
    </source>
</evidence>
<comment type="caution">
    <text evidence="3">The sequence shown here is derived from an EMBL/GenBank/DDBJ whole genome shotgun (WGS) entry which is preliminary data.</text>
</comment>
<feature type="transmembrane region" description="Helical" evidence="1">
    <location>
        <begin position="46"/>
        <end position="64"/>
    </location>
</feature>
<evidence type="ECO:0000259" key="2">
    <source>
        <dbReference type="Pfam" id="PF09976"/>
    </source>
</evidence>
<proteinExistence type="predicted"/>
<dbReference type="EMBL" id="JBBHJZ010000004">
    <property type="protein sequence ID" value="MEJ5978644.1"/>
    <property type="molecule type" value="Genomic_DNA"/>
</dbReference>
<evidence type="ECO:0000313" key="4">
    <source>
        <dbReference type="Proteomes" id="UP001361239"/>
    </source>
</evidence>
<gene>
    <name evidence="3" type="ORF">WG901_18470</name>
</gene>
<evidence type="ECO:0000256" key="1">
    <source>
        <dbReference type="SAM" id="Phobius"/>
    </source>
</evidence>
<dbReference type="InterPro" id="IPR018704">
    <property type="entry name" value="SecYEG/CpoB_TPR"/>
</dbReference>
<organism evidence="3 4">
    <name type="scientific">Novosphingobium anseongense</name>
    <dbReference type="NCBI Taxonomy" id="3133436"/>
    <lineage>
        <taxon>Bacteria</taxon>
        <taxon>Pseudomonadati</taxon>
        <taxon>Pseudomonadota</taxon>
        <taxon>Alphaproteobacteria</taxon>
        <taxon>Sphingomonadales</taxon>
        <taxon>Sphingomonadaceae</taxon>
        <taxon>Novosphingobium</taxon>
    </lineage>
</organism>
<keyword evidence="4" id="KW-1185">Reference proteome</keyword>
<protein>
    <submittedName>
        <fullName evidence="3">Tetratricopeptide repeat protein</fullName>
    </submittedName>
</protein>
<name>A0ABU8RZX7_9SPHN</name>
<dbReference type="Proteomes" id="UP001361239">
    <property type="component" value="Unassembled WGS sequence"/>
</dbReference>
<dbReference type="RefSeq" id="WP_339588583.1">
    <property type="nucleotide sequence ID" value="NZ_JBBHJZ010000004.1"/>
</dbReference>
<accession>A0ABU8RZX7</accession>
<keyword evidence="1" id="KW-0812">Transmembrane</keyword>
<keyword evidence="1" id="KW-1133">Transmembrane helix</keyword>
<feature type="domain" description="Ancillary SecYEG translocon subunit/Cell division coordinator CpoB TPR" evidence="2">
    <location>
        <begin position="40"/>
        <end position="203"/>
    </location>
</feature>
<reference evidence="3 4" key="1">
    <citation type="submission" date="2024-03" db="EMBL/GenBank/DDBJ databases">
        <authorList>
            <person name="Jo J.-H."/>
        </authorList>
    </citation>
    <scope>NUCLEOTIDE SEQUENCE [LARGE SCALE GENOMIC DNA]</scope>
    <source>
        <strain evidence="3 4">PS1R-30</strain>
    </source>
</reference>
<dbReference type="Pfam" id="PF09976">
    <property type="entry name" value="TPR_21"/>
    <property type="match status" value="1"/>
</dbReference>
<keyword evidence="1" id="KW-0472">Membrane</keyword>
<sequence length="253" mass="27154">MALPPQSRSDKLAQRDAAQQDVFLREVDEAVRQDEMFTLFQRYGKPAIAVVVVGLLALAGYLWWDHSSKQSAGEVGEQFTVALDKLDARNLPAADKELVTVEQKGGDGSAAAAKLLRAGIALEQNKQAEAAKLFAEVAADGDAPQPFRDLATIREVSINFDTLPPQQVLDRLKPLATPGNPWFGNAGELVGIAYMKQNRNDLAGPLFAAISRDKDVPDSLKRRTRQLAGLLGVDAIDDVAKAASGDAPEPAAQ</sequence>